<dbReference type="GO" id="GO:0002098">
    <property type="term" value="P:tRNA wobble uridine modification"/>
    <property type="evidence" value="ECO:0007669"/>
    <property type="project" value="InterPro"/>
</dbReference>
<sequence length="367" mass="41418">MVETASRSLRDGVLPGEFAPALMLLNRSSTPHPARVLLLHFLGSLSSNIVSGAAQAKQIVLVAADRNPQFYHDFKGFTEDQLSRFYFVDCFVDPLGWRKILGDHQLLEEVTVRFPHYKVCHDVKDLDSLLMVVLQAGAEKAEAVKFAVVIDSISSLLAYNSLESVAKFINNLRSNGIVSSLVWMLHSELHDAKVMKSFEYISSMNISIEQLKAAVRQTDKSLQMVANKCFSEGILTLRHKRRNGRVREQVEKFEVHGSTMTFSKTEGTEAAKVIVPQVQFRLQLTDKERQERAKVILPFEHQGNGKETLIYDGRPEARSDISTIDLTKKDLQKVTIDDIKPGQVEYLRDSDDERPDSDEDPDDDLDI</sequence>
<dbReference type="CDD" id="cd19496">
    <property type="entry name" value="Elp5"/>
    <property type="match status" value="1"/>
</dbReference>
<evidence type="ECO:0000256" key="1">
    <source>
        <dbReference type="ARBA" id="ARBA00004123"/>
    </source>
</evidence>
<comment type="similarity">
    <text evidence="4">Belongs to the ELP5 family.</text>
</comment>
<dbReference type="PANTHER" id="PTHR15641">
    <property type="entry name" value="ELONGATOR COMPLEX PROTEIN 5"/>
    <property type="match status" value="1"/>
</dbReference>
<feature type="compositionally biased region" description="Basic and acidic residues" evidence="10">
    <location>
        <begin position="342"/>
        <end position="351"/>
    </location>
</feature>
<dbReference type="OMA" id="HLYEDIN"/>
<evidence type="ECO:0000256" key="2">
    <source>
        <dbReference type="ARBA" id="ARBA00004496"/>
    </source>
</evidence>
<keyword evidence="8" id="KW-0819">tRNA processing</keyword>
<dbReference type="PANTHER" id="PTHR15641:SF1">
    <property type="entry name" value="ELONGATOR COMPLEX PROTEIN 5"/>
    <property type="match status" value="1"/>
</dbReference>
<evidence type="ECO:0000256" key="5">
    <source>
        <dbReference type="ARBA" id="ARBA00020264"/>
    </source>
</evidence>
<accession>A0A8T2S0I7</accession>
<evidence type="ECO:0000313" key="12">
    <source>
        <dbReference type="Proteomes" id="UP000825935"/>
    </source>
</evidence>
<protein>
    <recommendedName>
        <fullName evidence="5">Elongator complex protein 5</fullName>
    </recommendedName>
</protein>
<comment type="subcellular location">
    <subcellularLocation>
        <location evidence="2">Cytoplasm</location>
    </subcellularLocation>
    <subcellularLocation>
        <location evidence="1">Nucleus</location>
    </subcellularLocation>
</comment>
<proteinExistence type="inferred from homology"/>
<keyword evidence="7" id="KW-0150">Chloroplast</keyword>
<evidence type="ECO:0000256" key="6">
    <source>
        <dbReference type="ARBA" id="ARBA00022490"/>
    </source>
</evidence>
<dbReference type="InterPro" id="IPR019519">
    <property type="entry name" value="Elp5"/>
</dbReference>
<keyword evidence="12" id="KW-1185">Reference proteome</keyword>
<evidence type="ECO:0000256" key="10">
    <source>
        <dbReference type="SAM" id="MobiDB-lite"/>
    </source>
</evidence>
<dbReference type="InterPro" id="IPR027417">
    <property type="entry name" value="P-loop_NTPase"/>
</dbReference>
<comment type="caution">
    <text evidence="11">The sequence shown here is derived from an EMBL/GenBank/DDBJ whole genome shotgun (WGS) entry which is preliminary data.</text>
</comment>
<evidence type="ECO:0000256" key="7">
    <source>
        <dbReference type="ARBA" id="ARBA00022528"/>
    </source>
</evidence>
<keyword evidence="7" id="KW-0934">Plastid</keyword>
<name>A0A8T2S0I7_CERRI</name>
<organism evidence="11 12">
    <name type="scientific">Ceratopteris richardii</name>
    <name type="common">Triangle waterfern</name>
    <dbReference type="NCBI Taxonomy" id="49495"/>
    <lineage>
        <taxon>Eukaryota</taxon>
        <taxon>Viridiplantae</taxon>
        <taxon>Streptophyta</taxon>
        <taxon>Embryophyta</taxon>
        <taxon>Tracheophyta</taxon>
        <taxon>Polypodiopsida</taxon>
        <taxon>Polypodiidae</taxon>
        <taxon>Polypodiales</taxon>
        <taxon>Pteridineae</taxon>
        <taxon>Pteridaceae</taxon>
        <taxon>Parkerioideae</taxon>
        <taxon>Ceratopteris</taxon>
    </lineage>
</organism>
<dbReference type="EMBL" id="CM035428">
    <property type="protein sequence ID" value="KAH7301248.1"/>
    <property type="molecule type" value="Genomic_DNA"/>
</dbReference>
<evidence type="ECO:0000256" key="4">
    <source>
        <dbReference type="ARBA" id="ARBA00009567"/>
    </source>
</evidence>
<feature type="region of interest" description="Disordered" evidence="10">
    <location>
        <begin position="342"/>
        <end position="367"/>
    </location>
</feature>
<dbReference type="AlphaFoldDB" id="A0A8T2S0I7"/>
<dbReference type="GO" id="GO:0000049">
    <property type="term" value="F:tRNA binding"/>
    <property type="evidence" value="ECO:0007669"/>
    <property type="project" value="TreeGrafter"/>
</dbReference>
<gene>
    <name evidence="11" type="ORF">KP509_23G017400</name>
</gene>
<dbReference type="Pfam" id="PF10483">
    <property type="entry name" value="Elong_Iki1"/>
    <property type="match status" value="1"/>
</dbReference>
<dbReference type="GO" id="GO:0005829">
    <property type="term" value="C:cytosol"/>
    <property type="evidence" value="ECO:0007669"/>
    <property type="project" value="TreeGrafter"/>
</dbReference>
<feature type="compositionally biased region" description="Acidic residues" evidence="10">
    <location>
        <begin position="352"/>
        <end position="367"/>
    </location>
</feature>
<comment type="pathway">
    <text evidence="3">tRNA modification; 5-methoxycarbonylmethyl-2-thiouridine-tRNA biosynthesis.</text>
</comment>
<dbReference type="GO" id="GO:0033588">
    <property type="term" value="C:elongator holoenzyme complex"/>
    <property type="evidence" value="ECO:0007669"/>
    <property type="project" value="InterPro"/>
</dbReference>
<reference evidence="11 12" key="1">
    <citation type="submission" date="2021-08" db="EMBL/GenBank/DDBJ databases">
        <title>WGS assembly of Ceratopteris richardii.</title>
        <authorList>
            <person name="Marchant D.B."/>
            <person name="Chen G."/>
            <person name="Jenkins J."/>
            <person name="Shu S."/>
            <person name="Leebens-Mack J."/>
            <person name="Grimwood J."/>
            <person name="Schmutz J."/>
            <person name="Soltis P."/>
            <person name="Soltis D."/>
            <person name="Chen Z.-H."/>
        </authorList>
    </citation>
    <scope>NUCLEOTIDE SEQUENCE [LARGE SCALE GENOMIC DNA]</scope>
    <source>
        <strain evidence="11">Whitten #5841</strain>
        <tissue evidence="11">Leaf</tissue>
    </source>
</reference>
<evidence type="ECO:0000256" key="3">
    <source>
        <dbReference type="ARBA" id="ARBA00005043"/>
    </source>
</evidence>
<dbReference type="GO" id="GO:0005634">
    <property type="term" value="C:nucleus"/>
    <property type="evidence" value="ECO:0007669"/>
    <property type="project" value="UniProtKB-SubCell"/>
</dbReference>
<evidence type="ECO:0000256" key="9">
    <source>
        <dbReference type="ARBA" id="ARBA00023242"/>
    </source>
</evidence>
<dbReference type="Proteomes" id="UP000825935">
    <property type="component" value="Chromosome 23"/>
</dbReference>
<keyword evidence="6" id="KW-0963">Cytoplasm</keyword>
<keyword evidence="9" id="KW-0539">Nucleus</keyword>
<evidence type="ECO:0000313" key="11">
    <source>
        <dbReference type="EMBL" id="KAH7301248.1"/>
    </source>
</evidence>
<dbReference type="Gene3D" id="3.40.50.300">
    <property type="entry name" value="P-loop containing nucleotide triphosphate hydrolases"/>
    <property type="match status" value="1"/>
</dbReference>
<dbReference type="OrthoDB" id="166907at2759"/>
<evidence type="ECO:0000256" key="8">
    <source>
        <dbReference type="ARBA" id="ARBA00022694"/>
    </source>
</evidence>